<dbReference type="RefSeq" id="WP_081119385.1">
    <property type="nucleotide sequence ID" value="NZ_AP025635.1"/>
</dbReference>
<dbReference type="Pfam" id="PF00005">
    <property type="entry name" value="ABC_tran"/>
    <property type="match status" value="1"/>
</dbReference>
<keyword evidence="1" id="KW-0813">Transport</keyword>
<evidence type="ECO:0000256" key="1">
    <source>
        <dbReference type="ARBA" id="ARBA00022448"/>
    </source>
</evidence>
<dbReference type="InterPro" id="IPR051782">
    <property type="entry name" value="ABC_Transporter_VariousFunc"/>
</dbReference>
<dbReference type="InterPro" id="IPR017871">
    <property type="entry name" value="ABC_transporter-like_CS"/>
</dbReference>
<dbReference type="Proteomes" id="UP000831692">
    <property type="component" value="Chromosome"/>
</dbReference>
<dbReference type="InterPro" id="IPR027417">
    <property type="entry name" value="P-loop_NTPase"/>
</dbReference>
<dbReference type="InterPro" id="IPR003439">
    <property type="entry name" value="ABC_transporter-like_ATP-bd"/>
</dbReference>
<sequence>MIEIRDMSKQFGSTTIFHNCNLTFEKHSLIGCIGPNGVGKTTFLSLLSGIFKATTGEIRVFDQTINSTADAVGKVSFFLDEKILSQELTGKQHLEALPNLNPELVKEYVAYFSFSDALKKKVKKYSLGMRQLLLLIMTLSLDTDILLLDEVLNGLDPKNRKLTIRLLNKLKGNKLIFFSSHQLIDVTELSDKILIFTHQKIVEYSKEEISIEYLEQHVFNIGEAI</sequence>
<keyword evidence="6" id="KW-1185">Reference proteome</keyword>
<evidence type="ECO:0000256" key="3">
    <source>
        <dbReference type="ARBA" id="ARBA00022840"/>
    </source>
</evidence>
<dbReference type="SMART" id="SM00382">
    <property type="entry name" value="AAA"/>
    <property type="match status" value="1"/>
</dbReference>
<name>A0ABM7XSL5_9ENTE</name>
<evidence type="ECO:0000256" key="2">
    <source>
        <dbReference type="ARBA" id="ARBA00022741"/>
    </source>
</evidence>
<dbReference type="PANTHER" id="PTHR42939:SF1">
    <property type="entry name" value="ABC TRANSPORTER ATP-BINDING PROTEIN ALBC-RELATED"/>
    <property type="match status" value="1"/>
</dbReference>
<organism evidence="5 6">
    <name type="scientific">Enterococcus innesii</name>
    <dbReference type="NCBI Taxonomy" id="2839759"/>
    <lineage>
        <taxon>Bacteria</taxon>
        <taxon>Bacillati</taxon>
        <taxon>Bacillota</taxon>
        <taxon>Bacilli</taxon>
        <taxon>Lactobacillales</taxon>
        <taxon>Enterococcaceae</taxon>
        <taxon>Enterococcus</taxon>
    </lineage>
</organism>
<proteinExistence type="predicted"/>
<accession>A0ABM7XSL5</accession>
<dbReference type="PROSITE" id="PS00211">
    <property type="entry name" value="ABC_TRANSPORTER_1"/>
    <property type="match status" value="1"/>
</dbReference>
<evidence type="ECO:0000313" key="6">
    <source>
        <dbReference type="Proteomes" id="UP000831692"/>
    </source>
</evidence>
<feature type="domain" description="ABC transporter" evidence="4">
    <location>
        <begin position="2"/>
        <end position="223"/>
    </location>
</feature>
<evidence type="ECO:0000313" key="5">
    <source>
        <dbReference type="EMBL" id="BDG68064.1"/>
    </source>
</evidence>
<evidence type="ECO:0000259" key="4">
    <source>
        <dbReference type="PROSITE" id="PS50893"/>
    </source>
</evidence>
<dbReference type="Gene3D" id="3.40.50.300">
    <property type="entry name" value="P-loop containing nucleotide triphosphate hydrolases"/>
    <property type="match status" value="1"/>
</dbReference>
<dbReference type="PROSITE" id="PS50893">
    <property type="entry name" value="ABC_TRANSPORTER_2"/>
    <property type="match status" value="1"/>
</dbReference>
<reference evidence="5 6" key="1">
    <citation type="submission" date="2022-03" db="EMBL/GenBank/DDBJ databases">
        <title>Complete genome sequence of Enterococcus innesii DB-1.</title>
        <authorList>
            <person name="Fukuda D."/>
            <person name="Nolasco-Hipolito C."/>
        </authorList>
    </citation>
    <scope>NUCLEOTIDE SEQUENCE [LARGE SCALE GENOMIC DNA]</scope>
    <source>
        <strain evidence="5 6">DB-1</strain>
    </source>
</reference>
<dbReference type="GeneID" id="83457633"/>
<dbReference type="CDD" id="cd03230">
    <property type="entry name" value="ABC_DR_subfamily_A"/>
    <property type="match status" value="1"/>
</dbReference>
<keyword evidence="2" id="KW-0547">Nucleotide-binding</keyword>
<dbReference type="EMBL" id="AP025635">
    <property type="protein sequence ID" value="BDG68064.1"/>
    <property type="molecule type" value="Genomic_DNA"/>
</dbReference>
<keyword evidence="3 5" id="KW-0067">ATP-binding</keyword>
<gene>
    <name evidence="5" type="ORF">ENLAB_16280</name>
</gene>
<dbReference type="InterPro" id="IPR003593">
    <property type="entry name" value="AAA+_ATPase"/>
</dbReference>
<dbReference type="SUPFAM" id="SSF52540">
    <property type="entry name" value="P-loop containing nucleoside triphosphate hydrolases"/>
    <property type="match status" value="1"/>
</dbReference>
<dbReference type="GO" id="GO:0005524">
    <property type="term" value="F:ATP binding"/>
    <property type="evidence" value="ECO:0007669"/>
    <property type="project" value="UniProtKB-KW"/>
</dbReference>
<dbReference type="PANTHER" id="PTHR42939">
    <property type="entry name" value="ABC TRANSPORTER ATP-BINDING PROTEIN ALBC-RELATED"/>
    <property type="match status" value="1"/>
</dbReference>
<protein>
    <submittedName>
        <fullName evidence="5">ABC transporter ATP-binding protein</fullName>
    </submittedName>
</protein>